<evidence type="ECO:0000256" key="1">
    <source>
        <dbReference type="SAM" id="MobiDB-lite"/>
    </source>
</evidence>
<accession>A0AAD7F0S7</accession>
<evidence type="ECO:0000313" key="2">
    <source>
        <dbReference type="EMBL" id="KAJ7360727.1"/>
    </source>
</evidence>
<feature type="region of interest" description="Disordered" evidence="1">
    <location>
        <begin position="1"/>
        <end position="20"/>
    </location>
</feature>
<reference evidence="2" key="1">
    <citation type="submission" date="2023-03" db="EMBL/GenBank/DDBJ databases">
        <title>Massive genome expansion in bonnet fungi (Mycena s.s.) driven by repeated elements and novel gene families across ecological guilds.</title>
        <authorList>
            <consortium name="Lawrence Berkeley National Laboratory"/>
            <person name="Harder C.B."/>
            <person name="Miyauchi S."/>
            <person name="Viragh M."/>
            <person name="Kuo A."/>
            <person name="Thoen E."/>
            <person name="Andreopoulos B."/>
            <person name="Lu D."/>
            <person name="Skrede I."/>
            <person name="Drula E."/>
            <person name="Henrissat B."/>
            <person name="Morin E."/>
            <person name="Kohler A."/>
            <person name="Barry K."/>
            <person name="LaButti K."/>
            <person name="Morin E."/>
            <person name="Salamov A."/>
            <person name="Lipzen A."/>
            <person name="Mereny Z."/>
            <person name="Hegedus B."/>
            <person name="Baldrian P."/>
            <person name="Stursova M."/>
            <person name="Weitz H."/>
            <person name="Taylor A."/>
            <person name="Grigoriev I.V."/>
            <person name="Nagy L.G."/>
            <person name="Martin F."/>
            <person name="Kauserud H."/>
        </authorList>
    </citation>
    <scope>NUCLEOTIDE SEQUENCE</scope>
    <source>
        <strain evidence="2">CBHHK002</strain>
    </source>
</reference>
<protein>
    <submittedName>
        <fullName evidence="2">Uncharacterized protein</fullName>
    </submittedName>
</protein>
<dbReference type="Proteomes" id="UP001218218">
    <property type="component" value="Unassembled WGS sequence"/>
</dbReference>
<dbReference type="EMBL" id="JARIHO010000005">
    <property type="protein sequence ID" value="KAJ7360727.1"/>
    <property type="molecule type" value="Genomic_DNA"/>
</dbReference>
<organism evidence="2 3">
    <name type="scientific">Mycena albidolilacea</name>
    <dbReference type="NCBI Taxonomy" id="1033008"/>
    <lineage>
        <taxon>Eukaryota</taxon>
        <taxon>Fungi</taxon>
        <taxon>Dikarya</taxon>
        <taxon>Basidiomycota</taxon>
        <taxon>Agaricomycotina</taxon>
        <taxon>Agaricomycetes</taxon>
        <taxon>Agaricomycetidae</taxon>
        <taxon>Agaricales</taxon>
        <taxon>Marasmiineae</taxon>
        <taxon>Mycenaceae</taxon>
        <taxon>Mycena</taxon>
    </lineage>
</organism>
<gene>
    <name evidence="2" type="ORF">DFH08DRAFT_358904</name>
</gene>
<name>A0AAD7F0S7_9AGAR</name>
<dbReference type="AlphaFoldDB" id="A0AAD7F0S7"/>
<sequence>MRSVQPSSHAAAGTTLAARHARATPLRPSLVPGAVALSRCAPYADRMLLPCCGTTAPRIRQSATLFVTQPPMCPVSSSGRRSASAWETRPHPSRPSLVAKARDRERHAAVCMTQRRAAAKAIDLGEGKVVVSSSRRTESNDFGGREEEDVPRAQYAAVCTTQPRAAAKTMNLEEGEVLVSLSRRAEAHRVERVKGMYHGLGKRGREPHGFG</sequence>
<keyword evidence="3" id="KW-1185">Reference proteome</keyword>
<feature type="region of interest" description="Disordered" evidence="1">
    <location>
        <begin position="78"/>
        <end position="102"/>
    </location>
</feature>
<evidence type="ECO:0000313" key="3">
    <source>
        <dbReference type="Proteomes" id="UP001218218"/>
    </source>
</evidence>
<proteinExistence type="predicted"/>
<comment type="caution">
    <text evidence="2">The sequence shown here is derived from an EMBL/GenBank/DDBJ whole genome shotgun (WGS) entry which is preliminary data.</text>
</comment>
<feature type="compositionally biased region" description="Low complexity" evidence="1">
    <location>
        <begin position="9"/>
        <end position="20"/>
    </location>
</feature>